<feature type="domain" description="Ice-binding protein C-terminal" evidence="2">
    <location>
        <begin position="218"/>
        <end position="242"/>
    </location>
</feature>
<dbReference type="NCBIfam" id="TIGR02595">
    <property type="entry name" value="PEP_CTERM"/>
    <property type="match status" value="1"/>
</dbReference>
<dbReference type="OrthoDB" id="8754461at2"/>
<evidence type="ECO:0000259" key="2">
    <source>
        <dbReference type="Pfam" id="PF07589"/>
    </source>
</evidence>
<dbReference type="RefSeq" id="WP_155711164.1">
    <property type="nucleotide sequence ID" value="NZ_BMWU01000004.1"/>
</dbReference>
<proteinExistence type="predicted"/>
<reference evidence="3 4" key="1">
    <citation type="submission" date="2019-11" db="EMBL/GenBank/DDBJ databases">
        <title>Draft Genome Sequences of Six Type Strains of the Genus Massilia.</title>
        <authorList>
            <person name="Miess H."/>
            <person name="Frediansyah A."/>
            <person name="Goeker M."/>
            <person name="Gross H."/>
        </authorList>
    </citation>
    <scope>NUCLEOTIDE SEQUENCE [LARGE SCALE GENOMIC DNA]</scope>
    <source>
        <strain evidence="3 4">DSM 17513</strain>
    </source>
</reference>
<dbReference type="AlphaFoldDB" id="A0A6I3XP17"/>
<dbReference type="Proteomes" id="UP000431684">
    <property type="component" value="Unassembled WGS sequence"/>
</dbReference>
<evidence type="ECO:0000313" key="4">
    <source>
        <dbReference type="Proteomes" id="UP000431684"/>
    </source>
</evidence>
<name>A0A6I3XP17_9BURK</name>
<keyword evidence="4" id="KW-1185">Reference proteome</keyword>
<keyword evidence="1" id="KW-0732">Signal</keyword>
<dbReference type="EMBL" id="WNWM01000002">
    <property type="protein sequence ID" value="MUI15471.1"/>
    <property type="molecule type" value="Genomic_DNA"/>
</dbReference>
<feature type="chain" id="PRO_5026022404" evidence="1">
    <location>
        <begin position="23"/>
        <end position="249"/>
    </location>
</feature>
<protein>
    <submittedName>
        <fullName evidence="3">PEP-CTERM sorting domain-containing protein</fullName>
    </submittedName>
</protein>
<dbReference type="Pfam" id="PF07589">
    <property type="entry name" value="PEP-CTERM"/>
    <property type="match status" value="1"/>
</dbReference>
<organism evidence="3 4">
    <name type="scientific">Pseudoduganella dura</name>
    <dbReference type="NCBI Taxonomy" id="321982"/>
    <lineage>
        <taxon>Bacteria</taxon>
        <taxon>Pseudomonadati</taxon>
        <taxon>Pseudomonadota</taxon>
        <taxon>Betaproteobacteria</taxon>
        <taxon>Burkholderiales</taxon>
        <taxon>Oxalobacteraceae</taxon>
        <taxon>Telluria group</taxon>
        <taxon>Pseudoduganella</taxon>
    </lineage>
</organism>
<dbReference type="InterPro" id="IPR013424">
    <property type="entry name" value="Ice-binding_C"/>
</dbReference>
<evidence type="ECO:0000256" key="1">
    <source>
        <dbReference type="SAM" id="SignalP"/>
    </source>
</evidence>
<comment type="caution">
    <text evidence="3">The sequence shown here is derived from an EMBL/GenBank/DDBJ whole genome shotgun (WGS) entry which is preliminary data.</text>
</comment>
<feature type="signal peptide" evidence="1">
    <location>
        <begin position="1"/>
        <end position="22"/>
    </location>
</feature>
<sequence length="249" mass="26351">MKHVLPAIAAAAFLLSSSAVQAADVWQFDHLAFTLTDRFYTADHVPSSVSLVSQSESATVVSLTGLATASGSYPALDNYATGAWGTGISRQNFDGERYRVGVDDGYRVTGVTVQVTFAGDLRPGAGGGSAYNELRVITALGEPGESAVYRQTATNLDGKLTKVLEIDSLALAGDFGFQVDTFIETYAGATRNGWGSLVAESYANIQAENIQFTFHTSPVPEPETCLMLGAGLALLGGLARRRQRESREG</sequence>
<accession>A0A6I3XP17</accession>
<gene>
    <name evidence="3" type="ORF">GJV26_23875</name>
</gene>
<evidence type="ECO:0000313" key="3">
    <source>
        <dbReference type="EMBL" id="MUI15471.1"/>
    </source>
</evidence>